<sequence length="78" mass="9081">MTDDDGTSVPEIRLHIQIEGWGLHEPGITATSINFIYLYYQFFLTLQLQQFSIAMSSNEFDSIFFEGVRWTQQATQRT</sequence>
<evidence type="ECO:0000313" key="2">
    <source>
        <dbReference type="Proteomes" id="UP000054928"/>
    </source>
</evidence>
<dbReference type="RefSeq" id="XP_024578608.1">
    <property type="nucleotide sequence ID" value="XM_024728097.1"/>
</dbReference>
<proteinExistence type="predicted"/>
<dbReference type="EMBL" id="CCYD01000610">
    <property type="protein sequence ID" value="CEG42239.1"/>
    <property type="molecule type" value="Genomic_DNA"/>
</dbReference>
<organism evidence="1 2">
    <name type="scientific">Plasmopara halstedii</name>
    <name type="common">Downy mildew of sunflower</name>
    <dbReference type="NCBI Taxonomy" id="4781"/>
    <lineage>
        <taxon>Eukaryota</taxon>
        <taxon>Sar</taxon>
        <taxon>Stramenopiles</taxon>
        <taxon>Oomycota</taxon>
        <taxon>Peronosporomycetes</taxon>
        <taxon>Peronosporales</taxon>
        <taxon>Peronosporaceae</taxon>
        <taxon>Plasmopara</taxon>
    </lineage>
</organism>
<evidence type="ECO:0000313" key="1">
    <source>
        <dbReference type="EMBL" id="CEG42239.1"/>
    </source>
</evidence>
<accession>A0A0P1ALP7</accession>
<protein>
    <submittedName>
        <fullName evidence="1">Uncharacterized protein</fullName>
    </submittedName>
</protein>
<name>A0A0P1ALP7_PLAHL</name>
<keyword evidence="2" id="KW-1185">Reference proteome</keyword>
<dbReference type="GeneID" id="36407587"/>
<dbReference type="Proteomes" id="UP000054928">
    <property type="component" value="Unassembled WGS sequence"/>
</dbReference>
<reference evidence="2" key="1">
    <citation type="submission" date="2014-09" db="EMBL/GenBank/DDBJ databases">
        <authorList>
            <person name="Sharma Rahul"/>
            <person name="Thines Marco"/>
        </authorList>
    </citation>
    <scope>NUCLEOTIDE SEQUENCE [LARGE SCALE GENOMIC DNA]</scope>
</reference>
<dbReference type="AlphaFoldDB" id="A0A0P1ALP7"/>